<dbReference type="GO" id="GO:0070292">
    <property type="term" value="P:N-acylphosphatidylethanolamine metabolic process"/>
    <property type="evidence" value="ECO:0007669"/>
    <property type="project" value="TreeGrafter"/>
</dbReference>
<feature type="domain" description="Metallo-beta-lactamase" evidence="1">
    <location>
        <begin position="167"/>
        <end position="391"/>
    </location>
</feature>
<accession>U4L912</accession>
<dbReference type="InterPro" id="IPR036866">
    <property type="entry name" value="RibonucZ/Hydroxyglut_hydro"/>
</dbReference>
<dbReference type="OMA" id="QHWTRRT"/>
<dbReference type="InterPro" id="IPR001279">
    <property type="entry name" value="Metallo-B-lactamas"/>
</dbReference>
<dbReference type="GO" id="GO:0005737">
    <property type="term" value="C:cytoplasm"/>
    <property type="evidence" value="ECO:0007669"/>
    <property type="project" value="TreeGrafter"/>
</dbReference>
<evidence type="ECO:0000313" key="3">
    <source>
        <dbReference type="Proteomes" id="UP000018144"/>
    </source>
</evidence>
<organism evidence="2 3">
    <name type="scientific">Pyronema omphalodes (strain CBS 100304)</name>
    <name type="common">Pyronema confluens</name>
    <dbReference type="NCBI Taxonomy" id="1076935"/>
    <lineage>
        <taxon>Eukaryota</taxon>
        <taxon>Fungi</taxon>
        <taxon>Dikarya</taxon>
        <taxon>Ascomycota</taxon>
        <taxon>Pezizomycotina</taxon>
        <taxon>Pezizomycetes</taxon>
        <taxon>Pezizales</taxon>
        <taxon>Pyronemataceae</taxon>
        <taxon>Pyronema</taxon>
    </lineage>
</organism>
<evidence type="ECO:0000313" key="2">
    <source>
        <dbReference type="EMBL" id="CCX14370.1"/>
    </source>
</evidence>
<keyword evidence="3" id="KW-1185">Reference proteome</keyword>
<dbReference type="AlphaFoldDB" id="U4L912"/>
<sequence length="434" mass="48406">MLALSAAHASRFSTSTAVATRPFRELVSYVIPHAKKAEQQARTFTTTTPAMSGTQGIIAEAFSCSVNRPQTAAKHPQAFYEKKPHHLKNSRGFQNPWDSWTDGGITQIFKGVLTHRYKNGFGGPVTEPAPNVIKPTFPSTRSTDTTELRATWLGHACFYVEFPGGLRVLFDPVFSDRCSPSQFIGPKRYTKKPCDIEDIPEIDVVCISHNHYDHTDHATLMKILKKFPNCQYFVPLGNKEWFTSCGIKTCTEMDWWEDREVELTVKEGKLNATIGLLPCQHTSGRGLTDRSLTLWGSWYVKSGGKNVYFAGDTGYRAVPQESDGKDDYAAEYESLPVCPAFKEIGEHRGEFDLGLIPIGAYVPRCPMHADPKDAVNIFLDTKCKKAIGMHWGTWVLTDEPVMEPPTRLKEALAAKGLEETGVFDAIDIGESRVY</sequence>
<dbReference type="Proteomes" id="UP000018144">
    <property type="component" value="Unassembled WGS sequence"/>
</dbReference>
<dbReference type="eggNOG" id="KOG3798">
    <property type="taxonomic scope" value="Eukaryota"/>
</dbReference>
<dbReference type="PANTHER" id="PTHR15032">
    <property type="entry name" value="N-ACYL-PHOSPHATIDYLETHANOLAMINE-HYDROLYZING PHOSPHOLIPASE D"/>
    <property type="match status" value="1"/>
</dbReference>
<dbReference type="OrthoDB" id="332863at2759"/>
<evidence type="ECO:0000259" key="1">
    <source>
        <dbReference type="Pfam" id="PF12706"/>
    </source>
</evidence>
<dbReference type="GO" id="GO:0070290">
    <property type="term" value="F:N-acylphosphatidylethanolamine-specific phospholipase D activity"/>
    <property type="evidence" value="ECO:0007669"/>
    <property type="project" value="TreeGrafter"/>
</dbReference>
<dbReference type="SUPFAM" id="SSF56281">
    <property type="entry name" value="Metallo-hydrolase/oxidoreductase"/>
    <property type="match status" value="1"/>
</dbReference>
<name>U4L912_PYROM</name>
<reference evidence="2 3" key="1">
    <citation type="journal article" date="2013" name="PLoS Genet.">
        <title>The genome and development-dependent transcriptomes of Pyronema confluens: a window into fungal evolution.</title>
        <authorList>
            <person name="Traeger S."/>
            <person name="Altegoer F."/>
            <person name="Freitag M."/>
            <person name="Gabaldon T."/>
            <person name="Kempken F."/>
            <person name="Kumar A."/>
            <person name="Marcet-Houben M."/>
            <person name="Poggeler S."/>
            <person name="Stajich J.E."/>
            <person name="Nowrousian M."/>
        </authorList>
    </citation>
    <scope>NUCLEOTIDE SEQUENCE [LARGE SCALE GENOMIC DNA]</scope>
    <source>
        <strain evidence="3">CBS 100304</strain>
        <tissue evidence="2">Vegetative mycelium</tissue>
    </source>
</reference>
<dbReference type="EMBL" id="HF935967">
    <property type="protein sequence ID" value="CCX14370.1"/>
    <property type="molecule type" value="Genomic_DNA"/>
</dbReference>
<dbReference type="STRING" id="1076935.U4L912"/>
<dbReference type="Pfam" id="PF12706">
    <property type="entry name" value="Lactamase_B_2"/>
    <property type="match status" value="1"/>
</dbReference>
<dbReference type="GO" id="GO:0070291">
    <property type="term" value="P:N-acylethanolamine metabolic process"/>
    <property type="evidence" value="ECO:0007669"/>
    <property type="project" value="TreeGrafter"/>
</dbReference>
<proteinExistence type="predicted"/>
<protein>
    <submittedName>
        <fullName evidence="2">Similar to N-acyl-phosphatidylethanolamine-hydrolyzing phospholipase D acc. no. Q769K2</fullName>
    </submittedName>
</protein>
<gene>
    <name evidence="2" type="ORF">PCON_13963</name>
</gene>
<dbReference type="Gene3D" id="3.60.15.10">
    <property type="entry name" value="Ribonuclease Z/Hydroxyacylglutathione hydrolase-like"/>
    <property type="match status" value="1"/>
</dbReference>
<dbReference type="PANTHER" id="PTHR15032:SF4">
    <property type="entry name" value="N-ACYL-PHOSPHATIDYLETHANOLAMINE-HYDROLYZING PHOSPHOLIPASE D"/>
    <property type="match status" value="1"/>
</dbReference>